<dbReference type="PANTHER" id="PTHR38048:SF1">
    <property type="entry name" value="HEMERYTHRIN-LIKE DOMAIN-CONTAINING PROTEIN"/>
    <property type="match status" value="1"/>
</dbReference>
<accession>A0AAN7UK00</accession>
<evidence type="ECO:0000313" key="4">
    <source>
        <dbReference type="Proteomes" id="UP001305414"/>
    </source>
</evidence>
<keyword evidence="4" id="KW-1185">Reference proteome</keyword>
<evidence type="ECO:0000259" key="2">
    <source>
        <dbReference type="Pfam" id="PF01814"/>
    </source>
</evidence>
<dbReference type="Gene3D" id="1.20.120.520">
    <property type="entry name" value="nmb1532 protein domain like"/>
    <property type="match status" value="1"/>
</dbReference>
<dbReference type="AlphaFoldDB" id="A0AAN7UK00"/>
<evidence type="ECO:0000313" key="3">
    <source>
        <dbReference type="EMBL" id="KAK5627556.1"/>
    </source>
</evidence>
<dbReference type="Proteomes" id="UP001305414">
    <property type="component" value="Unassembled WGS sequence"/>
</dbReference>
<feature type="compositionally biased region" description="Low complexity" evidence="1">
    <location>
        <begin position="1"/>
        <end position="12"/>
    </location>
</feature>
<dbReference type="EMBL" id="JAWHQM010000006">
    <property type="protein sequence ID" value="KAK5627556.1"/>
    <property type="molecule type" value="Genomic_DNA"/>
</dbReference>
<feature type="compositionally biased region" description="Basic and acidic residues" evidence="1">
    <location>
        <begin position="115"/>
        <end position="133"/>
    </location>
</feature>
<evidence type="ECO:0000256" key="1">
    <source>
        <dbReference type="SAM" id="MobiDB-lite"/>
    </source>
</evidence>
<name>A0AAN7UK00_9PEZI</name>
<reference evidence="3 4" key="1">
    <citation type="submission" date="2023-10" db="EMBL/GenBank/DDBJ databases">
        <title>Draft genome sequence of Xylaria bambusicola isolate GMP-LS, the root and basal stem rot pathogen of sugarcane in Indonesia.</title>
        <authorList>
            <person name="Selvaraj P."/>
            <person name="Muralishankar V."/>
            <person name="Muruganantham S."/>
            <person name="Sp S."/>
            <person name="Haryani S."/>
            <person name="Lau K.J.X."/>
            <person name="Naqvi N.I."/>
        </authorList>
    </citation>
    <scope>NUCLEOTIDE SEQUENCE [LARGE SCALE GENOMIC DNA]</scope>
    <source>
        <strain evidence="3">GMP-LS</strain>
    </source>
</reference>
<dbReference type="Pfam" id="PF01814">
    <property type="entry name" value="Hemerythrin"/>
    <property type="match status" value="1"/>
</dbReference>
<organism evidence="3 4">
    <name type="scientific">Xylaria bambusicola</name>
    <dbReference type="NCBI Taxonomy" id="326684"/>
    <lineage>
        <taxon>Eukaryota</taxon>
        <taxon>Fungi</taxon>
        <taxon>Dikarya</taxon>
        <taxon>Ascomycota</taxon>
        <taxon>Pezizomycotina</taxon>
        <taxon>Sordariomycetes</taxon>
        <taxon>Xylariomycetidae</taxon>
        <taxon>Xylariales</taxon>
        <taxon>Xylariaceae</taxon>
        <taxon>Xylaria</taxon>
    </lineage>
</organism>
<feature type="region of interest" description="Disordered" evidence="1">
    <location>
        <begin position="115"/>
        <end position="136"/>
    </location>
</feature>
<feature type="domain" description="Hemerythrin-like" evidence="2">
    <location>
        <begin position="46"/>
        <end position="129"/>
    </location>
</feature>
<comment type="caution">
    <text evidence="3">The sequence shown here is derived from an EMBL/GenBank/DDBJ whole genome shotgun (WGS) entry which is preliminary data.</text>
</comment>
<dbReference type="InterPro" id="IPR053206">
    <property type="entry name" value="Dimeric_xanthone_biosynth"/>
</dbReference>
<dbReference type="PANTHER" id="PTHR38048">
    <property type="entry name" value="EXPRESSED PROTEIN"/>
    <property type="match status" value="1"/>
</dbReference>
<protein>
    <recommendedName>
        <fullName evidence="2">Hemerythrin-like domain-containing protein</fullName>
    </recommendedName>
</protein>
<dbReference type="InterPro" id="IPR012312">
    <property type="entry name" value="Hemerythrin-like"/>
</dbReference>
<proteinExistence type="predicted"/>
<gene>
    <name evidence="3" type="ORF">RRF57_003271</name>
</gene>
<sequence>MSSPPASGSGAATEPQNATSSSHIEETEPKLPPLSAHEFREYNRLAEHMDIFHNHFRSTWNMLYTSASTGRRAQGMSIRAFIHTGLEFVQHLEVHHSIEERYVFPDLARRMPEFRTGKERNLDHQQEGQDESKRKKATELLQQHVEIHKGMDGLADYLRRCLSGETELQMSVLKTQLE</sequence>
<feature type="region of interest" description="Disordered" evidence="1">
    <location>
        <begin position="1"/>
        <end position="34"/>
    </location>
</feature>